<gene>
    <name evidence="2" type="ordered locus">SVI_0520</name>
</gene>
<evidence type="ECO:0000256" key="1">
    <source>
        <dbReference type="SAM" id="Phobius"/>
    </source>
</evidence>
<evidence type="ECO:0000313" key="3">
    <source>
        <dbReference type="Proteomes" id="UP000002350"/>
    </source>
</evidence>
<accession>D4ZFP2</accession>
<sequence length="63" mass="7309">MGLEFFVLSWVNDHSNIGRAWFKVKQDFLNFLAQILLILGVFLSVTRSSHMGILESAFHWNLL</sequence>
<protein>
    <submittedName>
        <fullName evidence="2">Uncharacterized protein</fullName>
    </submittedName>
</protein>
<dbReference type="KEGG" id="svo:SVI_0520"/>
<keyword evidence="1" id="KW-0812">Transmembrane</keyword>
<keyword evidence="1" id="KW-0472">Membrane</keyword>
<keyword evidence="3" id="KW-1185">Reference proteome</keyword>
<reference evidence="3" key="1">
    <citation type="journal article" date="2010" name="Mol. Biosyst.">
        <title>Complete genome sequence and comparative analysis of Shewanella violacea, a psychrophilic and piezophilic bacterium from deep sea floor sediments.</title>
        <authorList>
            <person name="Aono E."/>
            <person name="Baba T."/>
            <person name="Ara T."/>
            <person name="Nishi T."/>
            <person name="Nakamichi T."/>
            <person name="Inamoto E."/>
            <person name="Toyonaga H."/>
            <person name="Hasegawa M."/>
            <person name="Takai Y."/>
            <person name="Okumura Y."/>
            <person name="Baba M."/>
            <person name="Tomita M."/>
            <person name="Kato C."/>
            <person name="Oshima T."/>
            <person name="Nakasone K."/>
            <person name="Mori H."/>
        </authorList>
    </citation>
    <scope>NUCLEOTIDE SEQUENCE [LARGE SCALE GENOMIC DNA]</scope>
    <source>
        <strain evidence="3">JCM 10179 / CIP 106290 / LMG 19151 / DSS12</strain>
    </source>
</reference>
<dbReference type="AlphaFoldDB" id="D4ZFP2"/>
<organism evidence="2 3">
    <name type="scientific">Shewanella violacea (strain JCM 10179 / CIP 106290 / LMG 19151 / DSS12)</name>
    <dbReference type="NCBI Taxonomy" id="637905"/>
    <lineage>
        <taxon>Bacteria</taxon>
        <taxon>Pseudomonadati</taxon>
        <taxon>Pseudomonadota</taxon>
        <taxon>Gammaproteobacteria</taxon>
        <taxon>Alteromonadales</taxon>
        <taxon>Shewanellaceae</taxon>
        <taxon>Shewanella</taxon>
    </lineage>
</organism>
<dbReference type="EMBL" id="AP011177">
    <property type="protein sequence ID" value="BAJ00491.1"/>
    <property type="molecule type" value="Genomic_DNA"/>
</dbReference>
<feature type="transmembrane region" description="Helical" evidence="1">
    <location>
        <begin position="28"/>
        <end position="46"/>
    </location>
</feature>
<dbReference type="HOGENOM" id="CLU_2883442_0_0_6"/>
<name>D4ZFP2_SHEVD</name>
<dbReference type="Proteomes" id="UP000002350">
    <property type="component" value="Chromosome"/>
</dbReference>
<evidence type="ECO:0000313" key="2">
    <source>
        <dbReference type="EMBL" id="BAJ00491.1"/>
    </source>
</evidence>
<keyword evidence="1" id="KW-1133">Transmembrane helix</keyword>
<proteinExistence type="predicted"/>